<dbReference type="RefSeq" id="WP_311860627.1">
    <property type="nucleotide sequence ID" value="NZ_JAUZVV010000001.1"/>
</dbReference>
<dbReference type="PANTHER" id="PTHR43179">
    <property type="entry name" value="RHAMNOSYLTRANSFERASE WBBL"/>
    <property type="match status" value="1"/>
</dbReference>
<keyword evidence="4 6" id="KW-0808">Transferase</keyword>
<dbReference type="PANTHER" id="PTHR43179:SF12">
    <property type="entry name" value="GALACTOFURANOSYLTRANSFERASE GLFT2"/>
    <property type="match status" value="1"/>
</dbReference>
<protein>
    <submittedName>
        <fullName evidence="6">Glycosyltransferase family 2 protein</fullName>
        <ecNumber evidence="6">2.4.-.-</ecNumber>
    </submittedName>
</protein>
<evidence type="ECO:0000313" key="6">
    <source>
        <dbReference type="EMBL" id="MDT3315956.1"/>
    </source>
</evidence>
<organism evidence="6 7">
    <name type="scientific">Microbacterium gawkjiense</name>
    <dbReference type="NCBI Taxonomy" id="3067309"/>
    <lineage>
        <taxon>Bacteria</taxon>
        <taxon>Bacillati</taxon>
        <taxon>Actinomycetota</taxon>
        <taxon>Actinomycetes</taxon>
        <taxon>Micrococcales</taxon>
        <taxon>Microbacteriaceae</taxon>
        <taxon>Microbacterium</taxon>
    </lineage>
</organism>
<gene>
    <name evidence="6" type="ORF">Q9S71_03890</name>
</gene>
<reference evidence="6 7" key="1">
    <citation type="submission" date="2023-08" db="EMBL/GenBank/DDBJ databases">
        <title>Microbacterium aquilitoris sp. nov. and Microbacterium gwkjibeachense sp. nov., isolated from beach.</title>
        <authorList>
            <person name="Lee S.D."/>
            <person name="Yang H."/>
            <person name="Kim I."/>
        </authorList>
    </citation>
    <scope>NUCLEOTIDE SEQUENCE [LARGE SCALE GENOMIC DNA]</scope>
    <source>
        <strain evidence="6 7">KSW4-11</strain>
    </source>
</reference>
<feature type="domain" description="Glycosyltransferase 2-like" evidence="5">
    <location>
        <begin position="87"/>
        <end position="232"/>
    </location>
</feature>
<sequence>MTPRAAVVIVNYGASAILEPNAATVQPPGDGFVVVVDCFSSTDERARIDAACRRHGWVPVLLERNAGFGGGTNAGAALALERGAEVVVALNPDATIDRESLAQLVQAAADDPLALVSPTILDGGGGVWFGGSDLYLDDGSIAGARRRAERAGRPRHEWATGACFAMSAELWSRVGGFDEEYFLYWEDVDLSRRVLDLGGSLRTLPVTAVHDEGQTHLDAVRGRAKSETYYYFNIRNRLLYAAKHGDAETVRRWSRATLRVSWLILMQGGRAQLRSIRPWRALARGIRDGRRALAGAPAKGRG</sequence>
<evidence type="ECO:0000256" key="4">
    <source>
        <dbReference type="ARBA" id="ARBA00022679"/>
    </source>
</evidence>
<dbReference type="Gene3D" id="3.90.550.10">
    <property type="entry name" value="Spore Coat Polysaccharide Biosynthesis Protein SpsA, Chain A"/>
    <property type="match status" value="1"/>
</dbReference>
<dbReference type="EC" id="2.4.-.-" evidence="6"/>
<dbReference type="Proteomes" id="UP001251849">
    <property type="component" value="Unassembled WGS sequence"/>
</dbReference>
<comment type="pathway">
    <text evidence="1">Cell wall biogenesis; cell wall polysaccharide biosynthesis.</text>
</comment>
<dbReference type="Pfam" id="PF13632">
    <property type="entry name" value="Glyco_trans_2_3"/>
    <property type="match status" value="1"/>
</dbReference>
<comment type="similarity">
    <text evidence="2">Belongs to the glycosyltransferase 2 family.</text>
</comment>
<dbReference type="EMBL" id="JAUZVV010000001">
    <property type="protein sequence ID" value="MDT3315956.1"/>
    <property type="molecule type" value="Genomic_DNA"/>
</dbReference>
<evidence type="ECO:0000313" key="7">
    <source>
        <dbReference type="Proteomes" id="UP001251849"/>
    </source>
</evidence>
<keyword evidence="3 6" id="KW-0328">Glycosyltransferase</keyword>
<accession>A0ABU3G813</accession>
<dbReference type="SUPFAM" id="SSF53448">
    <property type="entry name" value="Nucleotide-diphospho-sugar transferases"/>
    <property type="match status" value="1"/>
</dbReference>
<evidence type="ECO:0000259" key="5">
    <source>
        <dbReference type="Pfam" id="PF13632"/>
    </source>
</evidence>
<evidence type="ECO:0000256" key="1">
    <source>
        <dbReference type="ARBA" id="ARBA00004776"/>
    </source>
</evidence>
<dbReference type="GO" id="GO:0016757">
    <property type="term" value="F:glycosyltransferase activity"/>
    <property type="evidence" value="ECO:0007669"/>
    <property type="project" value="UniProtKB-KW"/>
</dbReference>
<keyword evidence="7" id="KW-1185">Reference proteome</keyword>
<name>A0ABU3G813_9MICO</name>
<evidence type="ECO:0000256" key="2">
    <source>
        <dbReference type="ARBA" id="ARBA00006739"/>
    </source>
</evidence>
<dbReference type="InterPro" id="IPR001173">
    <property type="entry name" value="Glyco_trans_2-like"/>
</dbReference>
<dbReference type="InterPro" id="IPR029044">
    <property type="entry name" value="Nucleotide-diphossugar_trans"/>
</dbReference>
<comment type="caution">
    <text evidence="6">The sequence shown here is derived from an EMBL/GenBank/DDBJ whole genome shotgun (WGS) entry which is preliminary data.</text>
</comment>
<proteinExistence type="inferred from homology"/>
<evidence type="ECO:0000256" key="3">
    <source>
        <dbReference type="ARBA" id="ARBA00022676"/>
    </source>
</evidence>